<sequence>MVLSLTDVLGILDVFGVLGVHLSTAHALCCGENNEPCAGCFLCGSQSQCSACYSPPRLSTLAAAPPDIARGNRQNTCNPSIEAVHLCLHGHCATLRERAAVPS</sequence>
<evidence type="ECO:0000256" key="1">
    <source>
        <dbReference type="SAM" id="SignalP"/>
    </source>
</evidence>
<feature type="chain" id="PRO_5025689742" description="Secreted protein" evidence="1">
    <location>
        <begin position="28"/>
        <end position="103"/>
    </location>
</feature>
<gene>
    <name evidence="2" type="ORF">M421DRAFT_152806</name>
</gene>
<dbReference type="AlphaFoldDB" id="A0A6A5RTJ9"/>
<dbReference type="Proteomes" id="UP000800082">
    <property type="component" value="Unassembled WGS sequence"/>
</dbReference>
<proteinExistence type="predicted"/>
<feature type="signal peptide" evidence="1">
    <location>
        <begin position="1"/>
        <end position="27"/>
    </location>
</feature>
<dbReference type="GeneID" id="54345241"/>
<dbReference type="EMBL" id="ML978968">
    <property type="protein sequence ID" value="KAF1928697.1"/>
    <property type="molecule type" value="Genomic_DNA"/>
</dbReference>
<evidence type="ECO:0000313" key="2">
    <source>
        <dbReference type="EMBL" id="KAF1928697.1"/>
    </source>
</evidence>
<keyword evidence="1" id="KW-0732">Signal</keyword>
<dbReference type="RefSeq" id="XP_033448945.1">
    <property type="nucleotide sequence ID" value="XM_033587595.1"/>
</dbReference>
<reference evidence="2" key="1">
    <citation type="journal article" date="2020" name="Stud. Mycol.">
        <title>101 Dothideomycetes genomes: a test case for predicting lifestyles and emergence of pathogens.</title>
        <authorList>
            <person name="Haridas S."/>
            <person name="Albert R."/>
            <person name="Binder M."/>
            <person name="Bloem J."/>
            <person name="Labutti K."/>
            <person name="Salamov A."/>
            <person name="Andreopoulos B."/>
            <person name="Baker S."/>
            <person name="Barry K."/>
            <person name="Bills G."/>
            <person name="Bluhm B."/>
            <person name="Cannon C."/>
            <person name="Castanera R."/>
            <person name="Culley D."/>
            <person name="Daum C."/>
            <person name="Ezra D."/>
            <person name="Gonzalez J."/>
            <person name="Henrissat B."/>
            <person name="Kuo A."/>
            <person name="Liang C."/>
            <person name="Lipzen A."/>
            <person name="Lutzoni F."/>
            <person name="Magnuson J."/>
            <person name="Mondo S."/>
            <person name="Nolan M."/>
            <person name="Ohm R."/>
            <person name="Pangilinan J."/>
            <person name="Park H.-J."/>
            <person name="Ramirez L."/>
            <person name="Alfaro M."/>
            <person name="Sun H."/>
            <person name="Tritt A."/>
            <person name="Yoshinaga Y."/>
            <person name="Zwiers L.-H."/>
            <person name="Turgeon B."/>
            <person name="Goodwin S."/>
            <person name="Spatafora J."/>
            <person name="Crous P."/>
            <person name="Grigoriev I."/>
        </authorList>
    </citation>
    <scope>NUCLEOTIDE SEQUENCE</scope>
    <source>
        <strain evidence="2">CBS 183.55</strain>
    </source>
</reference>
<keyword evidence="3" id="KW-1185">Reference proteome</keyword>
<protein>
    <recommendedName>
        <fullName evidence="4">Secreted protein</fullName>
    </recommendedName>
</protein>
<evidence type="ECO:0008006" key="4">
    <source>
        <dbReference type="Google" id="ProtNLM"/>
    </source>
</evidence>
<accession>A0A6A5RTJ9</accession>
<organism evidence="2 3">
    <name type="scientific">Didymella exigua CBS 183.55</name>
    <dbReference type="NCBI Taxonomy" id="1150837"/>
    <lineage>
        <taxon>Eukaryota</taxon>
        <taxon>Fungi</taxon>
        <taxon>Dikarya</taxon>
        <taxon>Ascomycota</taxon>
        <taxon>Pezizomycotina</taxon>
        <taxon>Dothideomycetes</taxon>
        <taxon>Pleosporomycetidae</taxon>
        <taxon>Pleosporales</taxon>
        <taxon>Pleosporineae</taxon>
        <taxon>Didymellaceae</taxon>
        <taxon>Didymella</taxon>
    </lineage>
</organism>
<evidence type="ECO:0000313" key="3">
    <source>
        <dbReference type="Proteomes" id="UP000800082"/>
    </source>
</evidence>
<name>A0A6A5RTJ9_9PLEO</name>